<comment type="subcellular location">
    <subcellularLocation>
        <location evidence="1">Cell outer membrane</location>
    </subcellularLocation>
</comment>
<dbReference type="InterPro" id="IPR051906">
    <property type="entry name" value="TolC-like"/>
</dbReference>
<sequence>MPHFALLTPSARVFLPLLMALTLFFPACASNKAGLKSPELPARHWLEEAPGVPVENKTKLEAAVPNLYDAGKTFGFEDCVFLTIQQSPLLVNSAVNLEIKRVALTDAVWKYLPEPRMTLQVSNNLTRLNMDSKDTPGDYGRTKLRVGFYAAFPNPVATYFEHQVQKIMVNLAISTHRKAIGEAIYKIAQAYLKLQAQRNIVAAQKELLPVGKELISYWQQVESVEGRQGVSLNLATQHQRELELTVEKTTMEEIMQRTQLKILAGVEPQQRLNVDTGSADGILAGFDGHGLKWEERWPATEDDLLLRAQVKLGDYNIMVAWAQYIPDMSIQINNSPPAGQYQPVSGQEDTFLHLTFDFPLLDWGRRYRGVQTARMQKAQAFHEMARKRTDYSNTWLQAEQRVALAETQLKLAKTRFGTAELQYKEARISFNEGTEQLPVVAERQEAMTNARIAYIEAELEYKLANLEWMYVANLLQERFLGLPAKEFM</sequence>
<evidence type="ECO:0000256" key="1">
    <source>
        <dbReference type="ARBA" id="ARBA00004442"/>
    </source>
</evidence>
<evidence type="ECO:0000256" key="2">
    <source>
        <dbReference type="ARBA" id="ARBA00007613"/>
    </source>
</evidence>
<gene>
    <name evidence="9" type="ORF">AXF13_00230</name>
</gene>
<organism evidence="9 10">
    <name type="scientific">Desulfovibrio fairfieldensis</name>
    <dbReference type="NCBI Taxonomy" id="44742"/>
    <lineage>
        <taxon>Bacteria</taxon>
        <taxon>Pseudomonadati</taxon>
        <taxon>Thermodesulfobacteriota</taxon>
        <taxon>Desulfovibrionia</taxon>
        <taxon>Desulfovibrionales</taxon>
        <taxon>Desulfovibrionaceae</taxon>
        <taxon>Desulfovibrio</taxon>
    </lineage>
</organism>
<dbReference type="PANTHER" id="PTHR30026">
    <property type="entry name" value="OUTER MEMBRANE PROTEIN TOLC"/>
    <property type="match status" value="1"/>
</dbReference>
<evidence type="ECO:0008006" key="11">
    <source>
        <dbReference type="Google" id="ProtNLM"/>
    </source>
</evidence>
<dbReference type="GO" id="GO:0015288">
    <property type="term" value="F:porin activity"/>
    <property type="evidence" value="ECO:0007669"/>
    <property type="project" value="TreeGrafter"/>
</dbReference>
<keyword evidence="5" id="KW-0812">Transmembrane</keyword>
<keyword evidence="6" id="KW-0472">Membrane</keyword>
<evidence type="ECO:0000313" key="10">
    <source>
        <dbReference type="Proteomes" id="UP000069241"/>
    </source>
</evidence>
<comment type="similarity">
    <text evidence="2">Belongs to the outer membrane factor (OMF) (TC 1.B.17) family.</text>
</comment>
<dbReference type="RefSeq" id="WP_062251199.1">
    <property type="nucleotide sequence ID" value="NZ_CP014229.1"/>
</dbReference>
<keyword evidence="7" id="KW-0998">Cell outer membrane</keyword>
<dbReference type="PANTHER" id="PTHR30026:SF20">
    <property type="entry name" value="OUTER MEMBRANE PROTEIN TOLC"/>
    <property type="match status" value="1"/>
</dbReference>
<evidence type="ECO:0000256" key="7">
    <source>
        <dbReference type="ARBA" id="ARBA00023237"/>
    </source>
</evidence>
<dbReference type="KEGG" id="dfi:AXF13_00230"/>
<dbReference type="Pfam" id="PF02321">
    <property type="entry name" value="OEP"/>
    <property type="match status" value="1"/>
</dbReference>
<proteinExistence type="inferred from homology"/>
<protein>
    <recommendedName>
        <fullName evidence="11">Transporter</fullName>
    </recommendedName>
</protein>
<dbReference type="InterPro" id="IPR003423">
    <property type="entry name" value="OMP_efflux"/>
</dbReference>
<dbReference type="GO" id="GO:0015562">
    <property type="term" value="F:efflux transmembrane transporter activity"/>
    <property type="evidence" value="ECO:0007669"/>
    <property type="project" value="InterPro"/>
</dbReference>
<dbReference type="AlphaFoldDB" id="A0A0X8JH15"/>
<evidence type="ECO:0000256" key="3">
    <source>
        <dbReference type="ARBA" id="ARBA00022448"/>
    </source>
</evidence>
<feature type="chain" id="PRO_5007067406" description="Transporter" evidence="8">
    <location>
        <begin position="30"/>
        <end position="488"/>
    </location>
</feature>
<reference evidence="10" key="1">
    <citation type="submission" date="2016-02" db="EMBL/GenBank/DDBJ databases">
        <authorList>
            <person name="Holder M.E."/>
            <person name="Ajami N.J."/>
            <person name="Petrosino J.F."/>
        </authorList>
    </citation>
    <scope>NUCLEOTIDE SEQUENCE [LARGE SCALE GENOMIC DNA]</scope>
    <source>
        <strain evidence="10">CCUG 45958</strain>
    </source>
</reference>
<dbReference type="Proteomes" id="UP000069241">
    <property type="component" value="Chromosome"/>
</dbReference>
<keyword evidence="3" id="KW-0813">Transport</keyword>
<dbReference type="SUPFAM" id="SSF56954">
    <property type="entry name" value="Outer membrane efflux proteins (OEP)"/>
    <property type="match status" value="1"/>
</dbReference>
<dbReference type="GO" id="GO:0009279">
    <property type="term" value="C:cell outer membrane"/>
    <property type="evidence" value="ECO:0007669"/>
    <property type="project" value="UniProtKB-SubCell"/>
</dbReference>
<evidence type="ECO:0000256" key="6">
    <source>
        <dbReference type="ARBA" id="ARBA00023136"/>
    </source>
</evidence>
<keyword evidence="10" id="KW-1185">Reference proteome</keyword>
<evidence type="ECO:0000256" key="5">
    <source>
        <dbReference type="ARBA" id="ARBA00022692"/>
    </source>
</evidence>
<dbReference type="STRING" id="44742.AXF13_00230"/>
<feature type="signal peptide" evidence="8">
    <location>
        <begin position="1"/>
        <end position="29"/>
    </location>
</feature>
<keyword evidence="8" id="KW-0732">Signal</keyword>
<dbReference type="EMBL" id="CP014229">
    <property type="protein sequence ID" value="AMD88673.1"/>
    <property type="molecule type" value="Genomic_DNA"/>
</dbReference>
<evidence type="ECO:0000256" key="8">
    <source>
        <dbReference type="SAM" id="SignalP"/>
    </source>
</evidence>
<keyword evidence="4" id="KW-1134">Transmembrane beta strand</keyword>
<dbReference type="Gene3D" id="1.20.1600.10">
    <property type="entry name" value="Outer membrane efflux proteins (OEP)"/>
    <property type="match status" value="1"/>
</dbReference>
<evidence type="ECO:0000256" key="4">
    <source>
        <dbReference type="ARBA" id="ARBA00022452"/>
    </source>
</evidence>
<accession>A0A0X8JH15</accession>
<name>A0A0X8JH15_9BACT</name>
<dbReference type="GO" id="GO:1990281">
    <property type="term" value="C:efflux pump complex"/>
    <property type="evidence" value="ECO:0007669"/>
    <property type="project" value="TreeGrafter"/>
</dbReference>
<evidence type="ECO:0000313" key="9">
    <source>
        <dbReference type="EMBL" id="AMD88673.1"/>
    </source>
</evidence>